<keyword evidence="2" id="KW-1185">Reference proteome</keyword>
<dbReference type="OrthoDB" id="9858462at2"/>
<evidence type="ECO:0000313" key="2">
    <source>
        <dbReference type="Proteomes" id="UP000250831"/>
    </source>
</evidence>
<gene>
    <name evidence="1" type="ORF">DCO56_13725</name>
</gene>
<evidence type="ECO:0000313" key="1">
    <source>
        <dbReference type="EMBL" id="PUV24399.1"/>
    </source>
</evidence>
<dbReference type="RefSeq" id="WP_108634325.1">
    <property type="nucleotide sequence ID" value="NZ_QCXX01000003.1"/>
</dbReference>
<reference evidence="1 2" key="1">
    <citation type="submission" date="2018-04" db="EMBL/GenBank/DDBJ databases">
        <title>Sphingobacterium sp. M46 Genome.</title>
        <authorList>
            <person name="Cheng J."/>
            <person name="Li Y."/>
        </authorList>
    </citation>
    <scope>NUCLEOTIDE SEQUENCE [LARGE SCALE GENOMIC DNA]</scope>
    <source>
        <strain evidence="1 2">M46</strain>
    </source>
</reference>
<dbReference type="EMBL" id="QCXX01000003">
    <property type="protein sequence ID" value="PUV24399.1"/>
    <property type="molecule type" value="Genomic_DNA"/>
</dbReference>
<comment type="caution">
    <text evidence="1">The sequence shown here is derived from an EMBL/GenBank/DDBJ whole genome shotgun (WGS) entry which is preliminary data.</text>
</comment>
<dbReference type="Proteomes" id="UP000250831">
    <property type="component" value="Unassembled WGS sequence"/>
</dbReference>
<proteinExistence type="predicted"/>
<organism evidence="1 2">
    <name type="scientific">Sphingobacterium athyrii</name>
    <dbReference type="NCBI Taxonomy" id="2152717"/>
    <lineage>
        <taxon>Bacteria</taxon>
        <taxon>Pseudomonadati</taxon>
        <taxon>Bacteroidota</taxon>
        <taxon>Sphingobacteriia</taxon>
        <taxon>Sphingobacteriales</taxon>
        <taxon>Sphingobacteriaceae</taxon>
        <taxon>Sphingobacterium</taxon>
    </lineage>
</organism>
<accession>A0A363NUE5</accession>
<protein>
    <submittedName>
        <fullName evidence="1">Uncharacterized protein</fullName>
    </submittedName>
</protein>
<dbReference type="AlphaFoldDB" id="A0A363NUE5"/>
<sequence length="88" mass="9991">MKELPACNANEHIYSTIKRITLWRYALGIGFGSSKKDNSKTVTFIVEKKYSVDGINHLKRTGYALQHIVCGKNNRISVHKRTQILKGT</sequence>
<name>A0A363NUE5_9SPHI</name>